<dbReference type="InterPro" id="IPR036086">
    <property type="entry name" value="ParB/Sulfiredoxin_sf"/>
</dbReference>
<dbReference type="Gene3D" id="1.10.10.2830">
    <property type="match status" value="1"/>
</dbReference>
<evidence type="ECO:0000256" key="1">
    <source>
        <dbReference type="ARBA" id="ARBA00006295"/>
    </source>
</evidence>
<protein>
    <submittedName>
        <fullName evidence="3">ParB family chromosome partitioning protein</fullName>
    </submittedName>
</protein>
<keyword evidence="4" id="KW-1185">Reference proteome</keyword>
<dbReference type="InterPro" id="IPR050336">
    <property type="entry name" value="Chromosome_partition/occlusion"/>
</dbReference>
<dbReference type="InterPro" id="IPR037972">
    <property type="entry name" value="RepB_N"/>
</dbReference>
<dbReference type="CDD" id="cd16405">
    <property type="entry name" value="RepB_like_N"/>
    <property type="match status" value="1"/>
</dbReference>
<name>A0A7W8XGM0_9HYPH</name>
<dbReference type="GO" id="GO:0005694">
    <property type="term" value="C:chromosome"/>
    <property type="evidence" value="ECO:0007669"/>
    <property type="project" value="TreeGrafter"/>
</dbReference>
<dbReference type="Gene3D" id="3.90.1530.30">
    <property type="match status" value="1"/>
</dbReference>
<dbReference type="InterPro" id="IPR003115">
    <property type="entry name" value="ParB_N"/>
</dbReference>
<reference evidence="3 4" key="1">
    <citation type="submission" date="2020-08" db="EMBL/GenBank/DDBJ databases">
        <title>Genomic Encyclopedia of Type Strains, Phase IV (KMG-V): Genome sequencing to study the core and pangenomes of soil and plant-associated prokaryotes.</title>
        <authorList>
            <person name="Whitman W."/>
        </authorList>
    </citation>
    <scope>NUCLEOTIDE SEQUENCE [LARGE SCALE GENOMIC DNA]</scope>
    <source>
        <strain evidence="3 4">SEMIA 4034</strain>
    </source>
</reference>
<dbReference type="PANTHER" id="PTHR33375:SF1">
    <property type="entry name" value="CHROMOSOME-PARTITIONING PROTEIN PARB-RELATED"/>
    <property type="match status" value="1"/>
</dbReference>
<dbReference type="SMART" id="SM00470">
    <property type="entry name" value="ParB"/>
    <property type="match status" value="1"/>
</dbReference>
<accession>A0A7W8XGM0</accession>
<dbReference type="Pfam" id="PF02195">
    <property type="entry name" value="ParB_N"/>
    <property type="match status" value="1"/>
</dbReference>
<dbReference type="GO" id="GO:0003677">
    <property type="term" value="F:DNA binding"/>
    <property type="evidence" value="ECO:0007669"/>
    <property type="project" value="InterPro"/>
</dbReference>
<dbReference type="InterPro" id="IPR011111">
    <property type="entry name" value="Plasmid_RepB"/>
</dbReference>
<evidence type="ECO:0000313" key="4">
    <source>
        <dbReference type="Proteomes" id="UP000528824"/>
    </source>
</evidence>
<evidence type="ECO:0000259" key="2">
    <source>
        <dbReference type="SMART" id="SM00470"/>
    </source>
</evidence>
<dbReference type="NCBIfam" id="TIGR03454">
    <property type="entry name" value="partition_RepB"/>
    <property type="match status" value="1"/>
</dbReference>
<dbReference type="NCBIfam" id="TIGR00180">
    <property type="entry name" value="parB_part"/>
    <property type="match status" value="1"/>
</dbReference>
<dbReference type="AlphaFoldDB" id="A0A7W8XGM0"/>
<feature type="domain" description="ParB-like N-terminal" evidence="2">
    <location>
        <begin position="55"/>
        <end position="146"/>
    </location>
</feature>
<proteinExistence type="inferred from homology"/>
<dbReference type="GO" id="GO:0007059">
    <property type="term" value="P:chromosome segregation"/>
    <property type="evidence" value="ECO:0007669"/>
    <property type="project" value="TreeGrafter"/>
</dbReference>
<dbReference type="Proteomes" id="UP000528824">
    <property type="component" value="Unassembled WGS sequence"/>
</dbReference>
<dbReference type="InterPro" id="IPR004437">
    <property type="entry name" value="ParB/RepB/Spo0J"/>
</dbReference>
<organism evidence="3 4">
    <name type="scientific">Rhizobium lentis</name>
    <dbReference type="NCBI Taxonomy" id="1138194"/>
    <lineage>
        <taxon>Bacteria</taxon>
        <taxon>Pseudomonadati</taxon>
        <taxon>Pseudomonadota</taxon>
        <taxon>Alphaproteobacteria</taxon>
        <taxon>Hyphomicrobiales</taxon>
        <taxon>Rhizobiaceae</taxon>
        <taxon>Rhizobium/Agrobacterium group</taxon>
        <taxon>Rhizobium</taxon>
    </lineage>
</organism>
<dbReference type="PANTHER" id="PTHR33375">
    <property type="entry name" value="CHROMOSOME-PARTITIONING PROTEIN PARB-RELATED"/>
    <property type="match status" value="1"/>
</dbReference>
<dbReference type="InterPro" id="IPR017819">
    <property type="entry name" value="Plasmid_partition_RepB"/>
</dbReference>
<dbReference type="RefSeq" id="WP_183918537.1">
    <property type="nucleotide sequence ID" value="NZ_JACHBB010000011.1"/>
</dbReference>
<gene>
    <name evidence="3" type="ORF">GGI59_004213</name>
</gene>
<dbReference type="EMBL" id="JACHBC010000009">
    <property type="protein sequence ID" value="MBB5562524.1"/>
    <property type="molecule type" value="Genomic_DNA"/>
</dbReference>
<dbReference type="Pfam" id="PF07506">
    <property type="entry name" value="RepB"/>
    <property type="match status" value="1"/>
</dbReference>
<comment type="similarity">
    <text evidence="1">Belongs to the ParB family.</text>
</comment>
<evidence type="ECO:0000313" key="3">
    <source>
        <dbReference type="EMBL" id="MBB5562524.1"/>
    </source>
</evidence>
<dbReference type="SUPFAM" id="SSF110849">
    <property type="entry name" value="ParB/Sulfiredoxin"/>
    <property type="match status" value="1"/>
</dbReference>
<comment type="caution">
    <text evidence="3">The sequence shown here is derived from an EMBL/GenBank/DDBJ whole genome shotgun (WGS) entry which is preliminary data.</text>
</comment>
<dbReference type="SUPFAM" id="SSF109709">
    <property type="entry name" value="KorB DNA-binding domain-like"/>
    <property type="match status" value="1"/>
</dbReference>
<sequence length="323" mass="35866">MARKNPFMNVMNNAGLDESRAVLDYTIKGASKSILSSIDEIAARADRMLEGETVVELEPDLVDPSFVRDRIEDDEQEFAELRSAIRDRGQDSPILARPHPKASGRYMVVFGHRRLRAARELGRKVRAVVKELQDSDHLVAQGQENSARANLSFFEKAMFASEIARLHVDGDNAIILSALSLDRATLSKMLAVASMPGEVLDAVGAAKGIGRDRWYELKALLERPTNLEKALAFVKSEEFGEKKGDDRFNALLAHVKTSGRVTSTKPVRATKWVSEDKSVAVDLKSDGRTYTLALKAKDALGFGDFLSENLPDLYQTYRSRKVQ</sequence>